<evidence type="ECO:0000256" key="2">
    <source>
        <dbReference type="ARBA" id="ARBA00047778"/>
    </source>
</evidence>
<dbReference type="InterPro" id="IPR002019">
    <property type="entry name" value="Urease_beta-like"/>
</dbReference>
<dbReference type="HOGENOM" id="CLU_3204319_0_0_6"/>
<evidence type="ECO:0000256" key="1">
    <source>
        <dbReference type="ARBA" id="ARBA00022801"/>
    </source>
</evidence>
<dbReference type="STRING" id="335284.Pcryo_0987"/>
<gene>
    <name evidence="3" type="ordered locus">Pcryo_0987</name>
</gene>
<proteinExistence type="predicted"/>
<dbReference type="SUPFAM" id="SSF51278">
    <property type="entry name" value="Urease, beta-subunit"/>
    <property type="match status" value="1"/>
</dbReference>
<keyword evidence="4" id="KW-1185">Reference proteome</keyword>
<dbReference type="GO" id="GO:0009039">
    <property type="term" value="F:urease activity"/>
    <property type="evidence" value="ECO:0007669"/>
    <property type="project" value="UniProtKB-EC"/>
</dbReference>
<sequence>MTMKVGEYKIKAGDMALNAGRCVQTIAVINTGDRPIQIGSHYHFY</sequence>
<dbReference type="EMBL" id="CP000323">
    <property type="protein sequence ID" value="ABE74768.1"/>
    <property type="molecule type" value="Genomic_DNA"/>
</dbReference>
<comment type="catalytic activity">
    <reaction evidence="2">
        <text>urea + 2 H2O + H(+) = hydrogencarbonate + 2 NH4(+)</text>
        <dbReference type="Rhea" id="RHEA:20557"/>
        <dbReference type="ChEBI" id="CHEBI:15377"/>
        <dbReference type="ChEBI" id="CHEBI:15378"/>
        <dbReference type="ChEBI" id="CHEBI:16199"/>
        <dbReference type="ChEBI" id="CHEBI:17544"/>
        <dbReference type="ChEBI" id="CHEBI:28938"/>
        <dbReference type="EC" id="3.5.1.5"/>
    </reaction>
</comment>
<protein>
    <submittedName>
        <fullName evidence="3">Urease beta subunit</fullName>
    </submittedName>
</protein>
<evidence type="ECO:0000313" key="4">
    <source>
        <dbReference type="Proteomes" id="UP000002425"/>
    </source>
</evidence>
<dbReference type="InterPro" id="IPR050069">
    <property type="entry name" value="Urease_subunit"/>
</dbReference>
<reference evidence="3" key="1">
    <citation type="submission" date="2006-03" db="EMBL/GenBank/DDBJ databases">
        <title>Complete sequence of chromosome of Psychrobacter cryohalolentis K5.</title>
        <authorList>
            <consortium name="US DOE Joint Genome Institute"/>
            <person name="Copeland A."/>
            <person name="Lucas S."/>
            <person name="Lapidus A."/>
            <person name="Barry K."/>
            <person name="Detter J.C."/>
            <person name="Glavina del Rio T."/>
            <person name="Hammon N."/>
            <person name="Israni S."/>
            <person name="Dalin E."/>
            <person name="Tice H."/>
            <person name="Pitluck S."/>
            <person name="Brettin T."/>
            <person name="Bruce D."/>
            <person name="Han C."/>
            <person name="Tapia R."/>
            <person name="Sims D.R."/>
            <person name="Gilna P."/>
            <person name="Schmutz J."/>
            <person name="Larimer F."/>
            <person name="Land M."/>
            <person name="Hauser L."/>
            <person name="Kyrpides N."/>
            <person name="Kim E."/>
            <person name="Richardson P."/>
        </authorList>
    </citation>
    <scope>NUCLEOTIDE SEQUENCE</scope>
    <source>
        <strain evidence="3">K5</strain>
    </source>
</reference>
<accession>Q1QC35</accession>
<keyword evidence="1" id="KW-0378">Hydrolase</keyword>
<evidence type="ECO:0000313" key="3">
    <source>
        <dbReference type="EMBL" id="ABE74768.1"/>
    </source>
</evidence>
<dbReference type="AlphaFoldDB" id="Q1QC35"/>
<dbReference type="PANTHER" id="PTHR33569:SF1">
    <property type="entry name" value="UREASE"/>
    <property type="match status" value="1"/>
</dbReference>
<dbReference type="GO" id="GO:0043419">
    <property type="term" value="P:urea catabolic process"/>
    <property type="evidence" value="ECO:0007669"/>
    <property type="project" value="InterPro"/>
</dbReference>
<organism evidence="3 4">
    <name type="scientific">Psychrobacter cryohalolentis (strain ATCC BAA-1226 / DSM 17306 / VKM B-2378 / K5)</name>
    <dbReference type="NCBI Taxonomy" id="335284"/>
    <lineage>
        <taxon>Bacteria</taxon>
        <taxon>Pseudomonadati</taxon>
        <taxon>Pseudomonadota</taxon>
        <taxon>Gammaproteobacteria</taxon>
        <taxon>Moraxellales</taxon>
        <taxon>Moraxellaceae</taxon>
        <taxon>Psychrobacter</taxon>
    </lineage>
</organism>
<dbReference type="InterPro" id="IPR036461">
    <property type="entry name" value="Urease_betasu_sf"/>
</dbReference>
<name>Q1QC35_PSYCK</name>
<dbReference type="KEGG" id="pcr:Pcryo_0987"/>
<dbReference type="Pfam" id="PF00699">
    <property type="entry name" value="Urease_beta"/>
    <property type="match status" value="1"/>
</dbReference>
<dbReference type="Proteomes" id="UP000002425">
    <property type="component" value="Chromosome"/>
</dbReference>
<dbReference type="eggNOG" id="COG0832">
    <property type="taxonomic scope" value="Bacteria"/>
</dbReference>
<dbReference type="PANTHER" id="PTHR33569">
    <property type="entry name" value="UREASE"/>
    <property type="match status" value="1"/>
</dbReference>
<dbReference type="GO" id="GO:0035550">
    <property type="term" value="C:urease complex"/>
    <property type="evidence" value="ECO:0007669"/>
    <property type="project" value="InterPro"/>
</dbReference>
<dbReference type="Gene3D" id="2.10.150.10">
    <property type="entry name" value="Urease, beta subunit"/>
    <property type="match status" value="1"/>
</dbReference>